<dbReference type="GO" id="GO:0004568">
    <property type="term" value="F:chitinase activity"/>
    <property type="evidence" value="ECO:0007669"/>
    <property type="project" value="TreeGrafter"/>
</dbReference>
<feature type="non-terminal residue" evidence="2">
    <location>
        <position position="1"/>
    </location>
</feature>
<sequence>TNTNRGRVVCYFNNGAVNRPGIGRYGIENIPLDSCTHVIYAFIGVTDTSEVLVLDHKGDVENNGFRNFTSLKATHPNVKYMVVVGGWDEGGGKYSKMVSSSTSRTIFTSSVVGMSRT</sequence>
<gene>
    <name evidence="2" type="primary">jg22631</name>
    <name evidence="2" type="ORF">PAEG_LOCUS1221</name>
</gene>
<dbReference type="EMBL" id="CAKXAJ010004231">
    <property type="protein sequence ID" value="CAH2208670.1"/>
    <property type="molecule type" value="Genomic_DNA"/>
</dbReference>
<dbReference type="GO" id="GO:0008061">
    <property type="term" value="F:chitin binding"/>
    <property type="evidence" value="ECO:0007669"/>
    <property type="project" value="TreeGrafter"/>
</dbReference>
<reference evidence="2" key="1">
    <citation type="submission" date="2022-03" db="EMBL/GenBank/DDBJ databases">
        <authorList>
            <person name="Lindestad O."/>
        </authorList>
    </citation>
    <scope>NUCLEOTIDE SEQUENCE</scope>
</reference>
<dbReference type="GO" id="GO:0005975">
    <property type="term" value="P:carbohydrate metabolic process"/>
    <property type="evidence" value="ECO:0007669"/>
    <property type="project" value="InterPro"/>
</dbReference>
<protein>
    <submittedName>
        <fullName evidence="2">Jg22631 protein</fullName>
    </submittedName>
</protein>
<proteinExistence type="predicted"/>
<organism evidence="2 3">
    <name type="scientific">Pararge aegeria aegeria</name>
    <dbReference type="NCBI Taxonomy" id="348720"/>
    <lineage>
        <taxon>Eukaryota</taxon>
        <taxon>Metazoa</taxon>
        <taxon>Ecdysozoa</taxon>
        <taxon>Arthropoda</taxon>
        <taxon>Hexapoda</taxon>
        <taxon>Insecta</taxon>
        <taxon>Pterygota</taxon>
        <taxon>Neoptera</taxon>
        <taxon>Endopterygota</taxon>
        <taxon>Lepidoptera</taxon>
        <taxon>Glossata</taxon>
        <taxon>Ditrysia</taxon>
        <taxon>Papilionoidea</taxon>
        <taxon>Nymphalidae</taxon>
        <taxon>Satyrinae</taxon>
        <taxon>Satyrini</taxon>
        <taxon>Parargina</taxon>
        <taxon>Pararge</taxon>
    </lineage>
</organism>
<evidence type="ECO:0000313" key="3">
    <source>
        <dbReference type="Proteomes" id="UP000838756"/>
    </source>
</evidence>
<name>A0A8S4QDJ0_9NEOP</name>
<dbReference type="InterPro" id="IPR050314">
    <property type="entry name" value="Glycosyl_Hydrlase_18"/>
</dbReference>
<dbReference type="InterPro" id="IPR017853">
    <property type="entry name" value="GH"/>
</dbReference>
<dbReference type="InterPro" id="IPR001223">
    <property type="entry name" value="Glyco_hydro18_cat"/>
</dbReference>
<comment type="caution">
    <text evidence="2">The sequence shown here is derived from an EMBL/GenBank/DDBJ whole genome shotgun (WGS) entry which is preliminary data.</text>
</comment>
<dbReference type="GO" id="GO:0006032">
    <property type="term" value="P:chitin catabolic process"/>
    <property type="evidence" value="ECO:0007669"/>
    <property type="project" value="TreeGrafter"/>
</dbReference>
<feature type="domain" description="GH18" evidence="1">
    <location>
        <begin position="6"/>
        <end position="117"/>
    </location>
</feature>
<dbReference type="Gene3D" id="3.20.20.80">
    <property type="entry name" value="Glycosidases"/>
    <property type="match status" value="1"/>
</dbReference>
<dbReference type="PANTHER" id="PTHR11177">
    <property type="entry name" value="CHITINASE"/>
    <property type="match status" value="1"/>
</dbReference>
<dbReference type="PANTHER" id="PTHR11177:SF144">
    <property type="entry name" value="CHITINASE 5"/>
    <property type="match status" value="1"/>
</dbReference>
<dbReference type="GO" id="GO:0005576">
    <property type="term" value="C:extracellular region"/>
    <property type="evidence" value="ECO:0007669"/>
    <property type="project" value="TreeGrafter"/>
</dbReference>
<keyword evidence="3" id="KW-1185">Reference proteome</keyword>
<dbReference type="AlphaFoldDB" id="A0A8S4QDJ0"/>
<dbReference type="Pfam" id="PF00704">
    <property type="entry name" value="Glyco_hydro_18"/>
    <property type="match status" value="1"/>
</dbReference>
<accession>A0A8S4QDJ0</accession>
<dbReference type="Proteomes" id="UP000838756">
    <property type="component" value="Unassembled WGS sequence"/>
</dbReference>
<dbReference type="PROSITE" id="PS51910">
    <property type="entry name" value="GH18_2"/>
    <property type="match status" value="1"/>
</dbReference>
<evidence type="ECO:0000259" key="1">
    <source>
        <dbReference type="PROSITE" id="PS51910"/>
    </source>
</evidence>
<dbReference type="OrthoDB" id="73875at2759"/>
<dbReference type="SUPFAM" id="SSF51445">
    <property type="entry name" value="(Trans)glycosidases"/>
    <property type="match status" value="1"/>
</dbReference>
<evidence type="ECO:0000313" key="2">
    <source>
        <dbReference type="EMBL" id="CAH2208670.1"/>
    </source>
</evidence>